<name>A0A0K1JKX3_9MICO</name>
<dbReference type="InterPro" id="IPR011324">
    <property type="entry name" value="Cytotoxic_necrot_fac-like_cat"/>
</dbReference>
<evidence type="ECO:0000256" key="2">
    <source>
        <dbReference type="ARBA" id="ARBA00003215"/>
    </source>
</evidence>
<reference evidence="13 14" key="1">
    <citation type="submission" date="2015-03" db="EMBL/GenBank/DDBJ databases">
        <title>Luteipulveratus halotolerans sp. nov., a novel actinobacterium (Dermacoccaceae) from Sarawak, Malaysia.</title>
        <authorList>
            <person name="Juboi H."/>
            <person name="Basik A."/>
            <person name="Shamsul S.S."/>
            <person name="Arnold P."/>
            <person name="Schmitt E.K."/>
            <person name="Sanglier J.-J."/>
            <person name="Yeo T."/>
        </authorList>
    </citation>
    <scope>NUCLEOTIDE SEQUENCE [LARGE SCALE GENOMIC DNA]</scope>
    <source>
        <strain evidence="13 14">MN07-A0370</strain>
    </source>
</reference>
<dbReference type="SUPFAM" id="SSF64438">
    <property type="entry name" value="CNF1/YfiH-like putative cysteine hydrolases"/>
    <property type="match status" value="1"/>
</dbReference>
<accession>A0A0K1JKX3</accession>
<organism evidence="13 14">
    <name type="scientific">Luteipulveratus mongoliensis</name>
    <dbReference type="NCBI Taxonomy" id="571913"/>
    <lineage>
        <taxon>Bacteria</taxon>
        <taxon>Bacillati</taxon>
        <taxon>Actinomycetota</taxon>
        <taxon>Actinomycetes</taxon>
        <taxon>Micrococcales</taxon>
        <taxon>Dermacoccaceae</taxon>
        <taxon>Luteipulveratus</taxon>
    </lineage>
</organism>
<evidence type="ECO:0000256" key="7">
    <source>
        <dbReference type="ARBA" id="ARBA00022833"/>
    </source>
</evidence>
<keyword evidence="6" id="KW-0378">Hydrolase</keyword>
<keyword evidence="8" id="KW-0186">Copper</keyword>
<comment type="function">
    <text evidence="2">Purine nucleoside enzyme that catalyzes the phosphorolysis of adenosine and inosine nucleosides, yielding D-ribose 1-phosphate and the respective free bases, adenine and hypoxanthine. Also catalyzes the phosphorolysis of S-methyl-5'-thioadenosine into adenine and S-methyl-5-thio-alpha-D-ribose 1-phosphate. Also has adenosine deaminase activity.</text>
</comment>
<evidence type="ECO:0000256" key="12">
    <source>
        <dbReference type="RuleBase" id="RU361274"/>
    </source>
</evidence>
<evidence type="ECO:0000256" key="3">
    <source>
        <dbReference type="ARBA" id="ARBA00007353"/>
    </source>
</evidence>
<dbReference type="KEGG" id="lmoi:VV02_17355"/>
<dbReference type="Gene3D" id="3.60.140.10">
    <property type="entry name" value="CNF1/YfiH-like putative cysteine hydrolases"/>
    <property type="match status" value="1"/>
</dbReference>
<dbReference type="RefSeq" id="WP_052593461.1">
    <property type="nucleotide sequence ID" value="NZ_CP011112.1"/>
</dbReference>
<comment type="catalytic activity">
    <reaction evidence="1">
        <text>inosine + phosphate = alpha-D-ribose 1-phosphate + hypoxanthine</text>
        <dbReference type="Rhea" id="RHEA:27646"/>
        <dbReference type="ChEBI" id="CHEBI:17368"/>
        <dbReference type="ChEBI" id="CHEBI:17596"/>
        <dbReference type="ChEBI" id="CHEBI:43474"/>
        <dbReference type="ChEBI" id="CHEBI:57720"/>
        <dbReference type="EC" id="2.4.2.1"/>
    </reaction>
    <physiologicalReaction direction="left-to-right" evidence="1">
        <dbReference type="Rhea" id="RHEA:27647"/>
    </physiologicalReaction>
</comment>
<sequence length="247" mass="25549">MIAWHDQVGGSGAARVDRYFTDVSGGVSASPYEGLNLGAHVGDRPEDVERNRALLAEAVDVPAERLVFMNQVHGSSVEVITAPRAAEAPPSDGVVTRTADLALVVLVADCVPVLLADPVAGVVAAVHAGRPGMTAGVVPETIRRMREMGAGTIHAAVGPSVCGRCYEVPAEMRAGAGTVTPSAWTVSWVGTPAIDVAAGVVGQLADAAAEVEWVPGCTRESPSLYSYRRDGRTGRFAGVIVLRGEKS</sequence>
<proteinExistence type="inferred from homology"/>
<dbReference type="InterPro" id="IPR003730">
    <property type="entry name" value="Cu_polyphenol_OxRdtase"/>
</dbReference>
<dbReference type="STRING" id="571913.VV02_17355"/>
<dbReference type="Proteomes" id="UP000066480">
    <property type="component" value="Chromosome"/>
</dbReference>
<dbReference type="AlphaFoldDB" id="A0A0K1JKX3"/>
<dbReference type="PATRIC" id="fig|571913.6.peg.3521"/>
<evidence type="ECO:0000256" key="1">
    <source>
        <dbReference type="ARBA" id="ARBA00000553"/>
    </source>
</evidence>
<comment type="catalytic activity">
    <reaction evidence="9">
        <text>adenosine + H2O + H(+) = inosine + NH4(+)</text>
        <dbReference type="Rhea" id="RHEA:24408"/>
        <dbReference type="ChEBI" id="CHEBI:15377"/>
        <dbReference type="ChEBI" id="CHEBI:15378"/>
        <dbReference type="ChEBI" id="CHEBI:16335"/>
        <dbReference type="ChEBI" id="CHEBI:17596"/>
        <dbReference type="ChEBI" id="CHEBI:28938"/>
        <dbReference type="EC" id="3.5.4.4"/>
    </reaction>
    <physiologicalReaction direction="left-to-right" evidence="9">
        <dbReference type="Rhea" id="RHEA:24409"/>
    </physiologicalReaction>
</comment>
<dbReference type="OrthoDB" id="4279at2"/>
<keyword evidence="5" id="KW-0479">Metal-binding</keyword>
<dbReference type="GO" id="GO:0017061">
    <property type="term" value="F:S-methyl-5-thioadenosine phosphorylase activity"/>
    <property type="evidence" value="ECO:0007669"/>
    <property type="project" value="UniProtKB-EC"/>
</dbReference>
<evidence type="ECO:0000256" key="4">
    <source>
        <dbReference type="ARBA" id="ARBA00022679"/>
    </source>
</evidence>
<dbReference type="NCBIfam" id="TIGR00726">
    <property type="entry name" value="peptidoglycan editing factor PgeF"/>
    <property type="match status" value="1"/>
</dbReference>
<dbReference type="GO" id="GO:0016787">
    <property type="term" value="F:hydrolase activity"/>
    <property type="evidence" value="ECO:0007669"/>
    <property type="project" value="UniProtKB-KW"/>
</dbReference>
<evidence type="ECO:0000256" key="10">
    <source>
        <dbReference type="ARBA" id="ARBA00048968"/>
    </source>
</evidence>
<dbReference type="EMBL" id="CP011112">
    <property type="protein sequence ID" value="AKU17210.1"/>
    <property type="molecule type" value="Genomic_DNA"/>
</dbReference>
<protein>
    <recommendedName>
        <fullName evidence="12">Purine nucleoside phosphorylase</fullName>
    </recommendedName>
</protein>
<dbReference type="GO" id="GO:0005507">
    <property type="term" value="F:copper ion binding"/>
    <property type="evidence" value="ECO:0007669"/>
    <property type="project" value="TreeGrafter"/>
</dbReference>
<evidence type="ECO:0000256" key="11">
    <source>
        <dbReference type="ARBA" id="ARBA00049893"/>
    </source>
</evidence>
<dbReference type="PANTHER" id="PTHR30616:SF2">
    <property type="entry name" value="PURINE NUCLEOSIDE PHOSPHORYLASE LACC1"/>
    <property type="match status" value="1"/>
</dbReference>
<comment type="similarity">
    <text evidence="3 12">Belongs to the purine nucleoside phosphorylase YfiH/LACC1 family.</text>
</comment>
<evidence type="ECO:0000256" key="9">
    <source>
        <dbReference type="ARBA" id="ARBA00047989"/>
    </source>
</evidence>
<gene>
    <name evidence="13" type="ORF">VV02_17355</name>
</gene>
<dbReference type="PANTHER" id="PTHR30616">
    <property type="entry name" value="UNCHARACTERIZED PROTEIN YFIH"/>
    <property type="match status" value="1"/>
</dbReference>
<dbReference type="CDD" id="cd16833">
    <property type="entry name" value="YfiH"/>
    <property type="match status" value="1"/>
</dbReference>
<evidence type="ECO:0000256" key="6">
    <source>
        <dbReference type="ARBA" id="ARBA00022801"/>
    </source>
</evidence>
<keyword evidence="7" id="KW-0862">Zinc</keyword>
<dbReference type="InterPro" id="IPR038371">
    <property type="entry name" value="Cu_polyphenol_OxRdtase_sf"/>
</dbReference>
<evidence type="ECO:0000313" key="13">
    <source>
        <dbReference type="EMBL" id="AKU17210.1"/>
    </source>
</evidence>
<keyword evidence="4" id="KW-0808">Transferase</keyword>
<comment type="catalytic activity">
    <reaction evidence="10">
        <text>adenosine + phosphate = alpha-D-ribose 1-phosphate + adenine</text>
        <dbReference type="Rhea" id="RHEA:27642"/>
        <dbReference type="ChEBI" id="CHEBI:16335"/>
        <dbReference type="ChEBI" id="CHEBI:16708"/>
        <dbReference type="ChEBI" id="CHEBI:43474"/>
        <dbReference type="ChEBI" id="CHEBI:57720"/>
        <dbReference type="EC" id="2.4.2.1"/>
    </reaction>
    <physiologicalReaction direction="left-to-right" evidence="10">
        <dbReference type="Rhea" id="RHEA:27643"/>
    </physiologicalReaction>
</comment>
<evidence type="ECO:0000256" key="5">
    <source>
        <dbReference type="ARBA" id="ARBA00022723"/>
    </source>
</evidence>
<dbReference type="Pfam" id="PF02578">
    <property type="entry name" value="Cu-oxidase_4"/>
    <property type="match status" value="1"/>
</dbReference>
<keyword evidence="14" id="KW-1185">Reference proteome</keyword>
<comment type="catalytic activity">
    <reaction evidence="11">
        <text>S-methyl-5'-thioadenosine + phosphate = 5-(methylsulfanyl)-alpha-D-ribose 1-phosphate + adenine</text>
        <dbReference type="Rhea" id="RHEA:11852"/>
        <dbReference type="ChEBI" id="CHEBI:16708"/>
        <dbReference type="ChEBI" id="CHEBI:17509"/>
        <dbReference type="ChEBI" id="CHEBI:43474"/>
        <dbReference type="ChEBI" id="CHEBI:58533"/>
        <dbReference type="EC" id="2.4.2.28"/>
    </reaction>
    <physiologicalReaction direction="left-to-right" evidence="11">
        <dbReference type="Rhea" id="RHEA:11853"/>
    </physiologicalReaction>
</comment>
<evidence type="ECO:0000313" key="14">
    <source>
        <dbReference type="Proteomes" id="UP000066480"/>
    </source>
</evidence>
<evidence type="ECO:0000256" key="8">
    <source>
        <dbReference type="ARBA" id="ARBA00023008"/>
    </source>
</evidence>